<gene>
    <name evidence="1" type="ORF">POL72_39265</name>
</gene>
<evidence type="ECO:0000313" key="2">
    <source>
        <dbReference type="Proteomes" id="UP001217485"/>
    </source>
</evidence>
<evidence type="ECO:0000313" key="1">
    <source>
        <dbReference type="EMBL" id="MDC0683831.1"/>
    </source>
</evidence>
<dbReference type="Proteomes" id="UP001217485">
    <property type="component" value="Unassembled WGS sequence"/>
</dbReference>
<keyword evidence="2" id="KW-1185">Reference proteome</keyword>
<sequence length="104" mass="11651">MARNKTLFIYNTSKQKEQEWSIYSENVINKSVTVGSTRKSYTISLSGDATIQFGVNDTVYLRAEYNYSTDSWKSHTDTPKEINFTVSGSAVTVSSSYDPELPAC</sequence>
<organism evidence="1 2">
    <name type="scientific">Sorangium atrum</name>
    <dbReference type="NCBI Taxonomy" id="2995308"/>
    <lineage>
        <taxon>Bacteria</taxon>
        <taxon>Pseudomonadati</taxon>
        <taxon>Myxococcota</taxon>
        <taxon>Polyangia</taxon>
        <taxon>Polyangiales</taxon>
        <taxon>Polyangiaceae</taxon>
        <taxon>Sorangium</taxon>
    </lineage>
</organism>
<reference evidence="1 2" key="1">
    <citation type="submission" date="2023-01" db="EMBL/GenBank/DDBJ databases">
        <title>Minimal conservation of predation-associated metabolite biosynthetic gene clusters underscores biosynthetic potential of Myxococcota including descriptions for ten novel species: Archangium lansinium sp. nov., Myxococcus landrumus sp. nov., Nannocystis bai.</title>
        <authorList>
            <person name="Ahearne A."/>
            <person name="Stevens C."/>
            <person name="Dowd S."/>
        </authorList>
    </citation>
    <scope>NUCLEOTIDE SEQUENCE [LARGE SCALE GENOMIC DNA]</scope>
    <source>
        <strain evidence="1 2">WIWO2</strain>
    </source>
</reference>
<proteinExistence type="predicted"/>
<protein>
    <submittedName>
        <fullName evidence="1">Uncharacterized protein</fullName>
    </submittedName>
</protein>
<accession>A0ABT5CBM1</accession>
<dbReference type="EMBL" id="JAQNDK010000005">
    <property type="protein sequence ID" value="MDC0683831.1"/>
    <property type="molecule type" value="Genomic_DNA"/>
</dbReference>
<dbReference type="RefSeq" id="WP_272101984.1">
    <property type="nucleotide sequence ID" value="NZ_JAQNDK010000005.1"/>
</dbReference>
<comment type="caution">
    <text evidence="1">The sequence shown here is derived from an EMBL/GenBank/DDBJ whole genome shotgun (WGS) entry which is preliminary data.</text>
</comment>
<name>A0ABT5CBM1_9BACT</name>